<keyword evidence="3" id="KW-1185">Reference proteome</keyword>
<dbReference type="SUPFAM" id="SSF56024">
    <property type="entry name" value="Phospholipase D/nuclease"/>
    <property type="match status" value="1"/>
</dbReference>
<dbReference type="InterPro" id="IPR021586">
    <property type="entry name" value="Tscrpt_reg_TrmB_C"/>
</dbReference>
<dbReference type="Proteomes" id="UP000296706">
    <property type="component" value="Chromosome"/>
</dbReference>
<dbReference type="KEGG" id="hsn:DV733_07995"/>
<dbReference type="SUPFAM" id="SSF159071">
    <property type="entry name" value="TrmB C-terminal domain-like"/>
    <property type="match status" value="1"/>
</dbReference>
<dbReference type="AlphaFoldDB" id="A0A4D6HD96"/>
<gene>
    <name evidence="2" type="ORF">DV733_07995</name>
</gene>
<protein>
    <recommendedName>
        <fullName evidence="1">Transcription regulator TrmB C-terminal domain-containing protein</fullName>
    </recommendedName>
</protein>
<dbReference type="Pfam" id="PF11495">
    <property type="entry name" value="Regulator_TrmB"/>
    <property type="match status" value="1"/>
</dbReference>
<name>A0A4D6HD96_9EURY</name>
<evidence type="ECO:0000313" key="3">
    <source>
        <dbReference type="Proteomes" id="UP000296706"/>
    </source>
</evidence>
<feature type="domain" description="Transcription regulator TrmB C-terminal" evidence="1">
    <location>
        <begin position="77"/>
        <end position="308"/>
    </location>
</feature>
<accession>A0A4D6HD96</accession>
<evidence type="ECO:0000313" key="2">
    <source>
        <dbReference type="EMBL" id="QCC51186.1"/>
    </source>
</evidence>
<sequence length="309" mass="33464">MVAAVTVRTLSSPSSSRDAVSAAAAVSSTTSTVAAAVVMSLSVRLCVIKLDCSHFFIHSLRERGMASYRFEPFSTPEAAESALRVLVESADEELLLSGSSAILDRVRPALEDALDRGVLVLLLTSGVEDDRFEDVARVVHVWEDAGPLSVICTADDRDGLCANELVFEEPLNDDEGVLFSHPLVRTHLFSTVIGNTWNRATEEYIGEPDPLPATYRNFPTTVVNATLHLREGRDLDAAVRGKYVGTTEEVTLEGAVCNVRQSFVSPITNSFPVENSLFVRTADDDVVTVGGPGAFVEDVEGYEVTLRER</sequence>
<organism evidence="2 3">
    <name type="scientific">Halapricum salinum</name>
    <dbReference type="NCBI Taxonomy" id="1457250"/>
    <lineage>
        <taxon>Archaea</taxon>
        <taxon>Methanobacteriati</taxon>
        <taxon>Methanobacteriota</taxon>
        <taxon>Stenosarchaea group</taxon>
        <taxon>Halobacteria</taxon>
        <taxon>Halobacteriales</taxon>
        <taxon>Haloarculaceae</taxon>
        <taxon>Halapricum</taxon>
    </lineage>
</organism>
<dbReference type="EMBL" id="CP031310">
    <property type="protein sequence ID" value="QCC51186.1"/>
    <property type="molecule type" value="Genomic_DNA"/>
</dbReference>
<dbReference type="STRING" id="1457250.GCA_000755225_01306"/>
<reference evidence="2 3" key="1">
    <citation type="journal article" date="2019" name="Nat. Commun.">
        <title>A new type of DNA phosphorothioation-based antiviral system in archaea.</title>
        <authorList>
            <person name="Xiong L."/>
            <person name="Liu S."/>
            <person name="Chen S."/>
            <person name="Xiao Y."/>
            <person name="Zhu B."/>
            <person name="Gao Y."/>
            <person name="Zhang Y."/>
            <person name="Chen B."/>
            <person name="Luo J."/>
            <person name="Deng Z."/>
            <person name="Chen X."/>
            <person name="Wang L."/>
            <person name="Chen S."/>
        </authorList>
    </citation>
    <scope>NUCLEOTIDE SEQUENCE [LARGE SCALE GENOMIC DNA]</scope>
    <source>
        <strain evidence="2 3">CBA1105</strain>
    </source>
</reference>
<evidence type="ECO:0000259" key="1">
    <source>
        <dbReference type="Pfam" id="PF11495"/>
    </source>
</evidence>
<proteinExistence type="predicted"/>